<evidence type="ECO:0000259" key="2">
    <source>
        <dbReference type="PROSITE" id="PS50943"/>
    </source>
</evidence>
<dbReference type="InterPro" id="IPR027417">
    <property type="entry name" value="P-loop_NTPase"/>
</dbReference>
<dbReference type="RefSeq" id="WP_229878493.1">
    <property type="nucleotide sequence ID" value="NZ_BMTL01000035.1"/>
</dbReference>
<evidence type="ECO:0000313" key="3">
    <source>
        <dbReference type="EMBL" id="GGS18664.1"/>
    </source>
</evidence>
<dbReference type="InterPro" id="IPR001387">
    <property type="entry name" value="Cro/C1-type_HTH"/>
</dbReference>
<name>A0A918L814_9ACTN</name>
<dbReference type="GO" id="GO:0003677">
    <property type="term" value="F:DNA binding"/>
    <property type="evidence" value="ECO:0007669"/>
    <property type="project" value="InterPro"/>
</dbReference>
<dbReference type="SMART" id="SM00320">
    <property type="entry name" value="WD40"/>
    <property type="match status" value="4"/>
</dbReference>
<dbReference type="SUPFAM" id="SSF47413">
    <property type="entry name" value="lambda repressor-like DNA-binding domains"/>
    <property type="match status" value="1"/>
</dbReference>
<dbReference type="SUPFAM" id="SSF52540">
    <property type="entry name" value="P-loop containing nucleoside triphosphate hydrolases"/>
    <property type="match status" value="1"/>
</dbReference>
<dbReference type="SMART" id="SM00530">
    <property type="entry name" value="HTH_XRE"/>
    <property type="match status" value="1"/>
</dbReference>
<dbReference type="SUPFAM" id="SSF82171">
    <property type="entry name" value="DPP6 N-terminal domain-like"/>
    <property type="match status" value="1"/>
</dbReference>
<dbReference type="AlphaFoldDB" id="A0A918L814"/>
<keyword evidence="1" id="KW-0853">WD repeat</keyword>
<feature type="repeat" description="WD" evidence="1">
    <location>
        <begin position="1087"/>
        <end position="1128"/>
    </location>
</feature>
<dbReference type="InterPro" id="IPR049052">
    <property type="entry name" value="nSTAND1"/>
</dbReference>
<dbReference type="PROSITE" id="PS50082">
    <property type="entry name" value="WD_REPEATS_2"/>
    <property type="match status" value="1"/>
</dbReference>
<dbReference type="InterPro" id="IPR036322">
    <property type="entry name" value="WD40_repeat_dom_sf"/>
</dbReference>
<reference evidence="3" key="2">
    <citation type="submission" date="2020-09" db="EMBL/GenBank/DDBJ databases">
        <authorList>
            <person name="Sun Q."/>
            <person name="Ohkuma M."/>
        </authorList>
    </citation>
    <scope>NUCLEOTIDE SEQUENCE</scope>
    <source>
        <strain evidence="3">JCM 4386</strain>
    </source>
</reference>
<dbReference type="InterPro" id="IPR015943">
    <property type="entry name" value="WD40/YVTN_repeat-like_dom_sf"/>
</dbReference>
<gene>
    <name evidence="3" type="ORF">GCM10010269_67160</name>
</gene>
<dbReference type="Proteomes" id="UP000606194">
    <property type="component" value="Unassembled WGS sequence"/>
</dbReference>
<dbReference type="PANTHER" id="PTHR19879:SF9">
    <property type="entry name" value="TRANSCRIPTION INITIATION FACTOR TFIID SUBUNIT 5"/>
    <property type="match status" value="1"/>
</dbReference>
<dbReference type="EMBL" id="BMTL01000035">
    <property type="protein sequence ID" value="GGS18664.1"/>
    <property type="molecule type" value="Genomic_DNA"/>
</dbReference>
<dbReference type="SUPFAM" id="SSF50998">
    <property type="entry name" value="Quinoprotein alcohol dehydrogenase-like"/>
    <property type="match status" value="1"/>
</dbReference>
<accession>A0A918L814</accession>
<dbReference type="Gene3D" id="3.40.50.300">
    <property type="entry name" value="P-loop containing nucleotide triphosphate hydrolases"/>
    <property type="match status" value="1"/>
</dbReference>
<comment type="caution">
    <text evidence="3">The sequence shown here is derived from an EMBL/GenBank/DDBJ whole genome shotgun (WGS) entry which is preliminary data.</text>
</comment>
<protein>
    <recommendedName>
        <fullName evidence="2">HTH cro/C1-type domain-containing protein</fullName>
    </recommendedName>
</protein>
<keyword evidence="4" id="KW-1185">Reference proteome</keyword>
<evidence type="ECO:0000256" key="1">
    <source>
        <dbReference type="PROSITE-ProRule" id="PRU00221"/>
    </source>
</evidence>
<dbReference type="InterPro" id="IPR001680">
    <property type="entry name" value="WD40_rpt"/>
</dbReference>
<dbReference type="SUPFAM" id="SSF50978">
    <property type="entry name" value="WD40 repeat-like"/>
    <property type="match status" value="1"/>
</dbReference>
<reference evidence="3" key="1">
    <citation type="journal article" date="2014" name="Int. J. Syst. Evol. Microbiol.">
        <title>Complete genome sequence of Corynebacterium casei LMG S-19264T (=DSM 44701T), isolated from a smear-ripened cheese.</title>
        <authorList>
            <consortium name="US DOE Joint Genome Institute (JGI-PGF)"/>
            <person name="Walter F."/>
            <person name="Albersmeier A."/>
            <person name="Kalinowski J."/>
            <person name="Ruckert C."/>
        </authorList>
    </citation>
    <scope>NUCLEOTIDE SEQUENCE</scope>
    <source>
        <strain evidence="3">JCM 4386</strain>
    </source>
</reference>
<dbReference type="Pfam" id="PF13560">
    <property type="entry name" value="HTH_31"/>
    <property type="match status" value="1"/>
</dbReference>
<sequence length="1246" mass="135642">MQRFAFELRKLRAEAGGVTYRVLADRAGYSITTLSQAAGGEQLPTLAVALAYAAACGGDAGEWEARWKQAVDEVVVLGQTEDGQSAEPPYKGLVRFETGDSDRFFGRDRLTADLLDLLRRQRFAAVFGPSGSGKSSLLRAGLIPALQHTRTLDLRLAALRILTPGPHPAHTHARVLDPGATRSGTPGADTFVIVDQFEEVFTLCHDPAERARFLDLLLTARRPESRLRVLIAVRADFYGRCAEHQGLVEALRDSNLLVGPMAPAELRDAIVKPATATGLTVERALTSRLLEEFADAPGGLPLLSHVLMETWRRRRGKTMSLAGYQAAGGIEGAVAKTAEDTYRQFTEPQAAAARRMLLRLVAPGDGTPDTRRPAHQDELEVSRRQEIEQESEIGHVLQAFTRARLLTLDGDTVELAHEALLTAWPRLRGWIEQDRERLSIHRKLTDAAHAWEELGRDPGALYRGNRMTTAQEHFSGGAAADLTDLEHTFLTASLTARDQEEHAATRAGRRLRRLTASLSILLALTVTAGLIAWQQSRSHERERLRAEARRIAEVADGMRFENPHTAMLLSLASWKIADLPETRSALLAAAWQKEQDAFAVPDDDPTAGRFLDLDGRTVLSVGERQVTQWDLATHRKVASYTGLGRYADDYPEVSVESRVAVLNGGEGVRLWDLAAGRPISHPVFRNMTGQMNSSGRTVIVYGMDRSMQLREIRSGRLLADRRAGTLTDGPLIGKVSADDHLLAVCRSESARLEIHDLHEQKNLTAAKLSGAQLPCRKLRFVFSRDNRALLTLTDTKVQIWDINSGRLRHGIEHPGIAEAVLSPNGKFLATADDSAILVWRLAAPSSPVFRYALVGETAASLRWAPGGRVLRYLAGVTGATVRSLDVEHAVDPIWTSRPVGHASFSADGRIQATVRSLSGTFRARLLDLRNGQNLATADVPCPGTSAQKQVHGRCTGLLALAPDGQSYAVGATDRGRQATVTVSGRQRSTTLTISGAGRNTKPVADIELSPDGKLLYVPQAIDDQIVTNSQLIPDTQWTEIWNVGRQRRTRILRGVGGDVIALRPDGKLLATSTGQLVDLPSGRVTRRTLAQDTIRSLAFSRDGDYLAVGDASGRVTVWDSRARQRLAVFAGGPRDTGGPPEPASALSFSPDAQTLAVVDTHGTTQLWDITSQARHGPAVPGASDTILALAFSPDNQTLYAAGDHATLQKHTIAPEKIAAALCQRTRKLTATEWKAYIPTVPYRPMC</sequence>
<dbReference type="PANTHER" id="PTHR19879">
    <property type="entry name" value="TRANSCRIPTION INITIATION FACTOR TFIID"/>
    <property type="match status" value="1"/>
</dbReference>
<dbReference type="Pfam" id="PF20703">
    <property type="entry name" value="nSTAND1"/>
    <property type="match status" value="1"/>
</dbReference>
<dbReference type="PROSITE" id="PS50943">
    <property type="entry name" value="HTH_CROC1"/>
    <property type="match status" value="1"/>
</dbReference>
<feature type="domain" description="HTH cro/C1-type" evidence="2">
    <location>
        <begin position="8"/>
        <end position="63"/>
    </location>
</feature>
<proteinExistence type="predicted"/>
<dbReference type="Pfam" id="PF00400">
    <property type="entry name" value="WD40"/>
    <property type="match status" value="1"/>
</dbReference>
<organism evidence="3 4">
    <name type="scientific">Streptomyces humidus</name>
    <dbReference type="NCBI Taxonomy" id="52259"/>
    <lineage>
        <taxon>Bacteria</taxon>
        <taxon>Bacillati</taxon>
        <taxon>Actinomycetota</taxon>
        <taxon>Actinomycetes</taxon>
        <taxon>Kitasatosporales</taxon>
        <taxon>Streptomycetaceae</taxon>
        <taxon>Streptomyces</taxon>
    </lineage>
</organism>
<dbReference type="Gene3D" id="1.10.260.40">
    <property type="entry name" value="lambda repressor-like DNA-binding domains"/>
    <property type="match status" value="1"/>
</dbReference>
<evidence type="ECO:0000313" key="4">
    <source>
        <dbReference type="Proteomes" id="UP000606194"/>
    </source>
</evidence>
<dbReference type="InterPro" id="IPR011047">
    <property type="entry name" value="Quinoprotein_ADH-like_sf"/>
</dbReference>
<dbReference type="InterPro" id="IPR010982">
    <property type="entry name" value="Lambda_DNA-bd_dom_sf"/>
</dbReference>
<dbReference type="Gene3D" id="2.130.10.10">
    <property type="entry name" value="YVTN repeat-like/Quinoprotein amine dehydrogenase"/>
    <property type="match status" value="3"/>
</dbReference>